<reference evidence="1" key="5">
    <citation type="journal article" date="2021" name="G3 (Bethesda)">
        <title>Aegilops tauschii genome assembly Aet v5.0 features greater sequence contiguity and improved annotation.</title>
        <authorList>
            <person name="Wang L."/>
            <person name="Zhu T."/>
            <person name="Rodriguez J.C."/>
            <person name="Deal K.R."/>
            <person name="Dubcovsky J."/>
            <person name="McGuire P.E."/>
            <person name="Lux T."/>
            <person name="Spannagl M."/>
            <person name="Mayer K.F.X."/>
            <person name="Baldrich P."/>
            <person name="Meyers B.C."/>
            <person name="Huo N."/>
            <person name="Gu Y.Q."/>
            <person name="Zhou H."/>
            <person name="Devos K.M."/>
            <person name="Bennetzen J.L."/>
            <person name="Unver T."/>
            <person name="Budak H."/>
            <person name="Gulick P.J."/>
            <person name="Galiba G."/>
            <person name="Kalapos B."/>
            <person name="Nelson D.R."/>
            <person name="Li P."/>
            <person name="You F.M."/>
            <person name="Luo M.C."/>
            <person name="Dvorak J."/>
        </authorList>
    </citation>
    <scope>NUCLEOTIDE SEQUENCE [LARGE SCALE GENOMIC DNA]</scope>
    <source>
        <strain evidence="1">cv. AL8/78</strain>
    </source>
</reference>
<reference evidence="1" key="4">
    <citation type="submission" date="2019-03" db="UniProtKB">
        <authorList>
            <consortium name="EnsemblPlants"/>
        </authorList>
    </citation>
    <scope>IDENTIFICATION</scope>
</reference>
<protein>
    <submittedName>
        <fullName evidence="1">Uncharacterized protein</fullName>
    </submittedName>
</protein>
<dbReference type="AlphaFoldDB" id="A0A453NCS6"/>
<accession>A0A453NCS6</accession>
<evidence type="ECO:0000313" key="2">
    <source>
        <dbReference type="Proteomes" id="UP000015105"/>
    </source>
</evidence>
<dbReference type="Proteomes" id="UP000015105">
    <property type="component" value="Chromosome 6D"/>
</dbReference>
<dbReference type="EnsemblPlants" id="AET6Gv20327700.1">
    <property type="protein sequence ID" value="AET6Gv20327700.1"/>
    <property type="gene ID" value="AET6Gv20327700"/>
</dbReference>
<reference evidence="1" key="3">
    <citation type="journal article" date="2017" name="Nature">
        <title>Genome sequence of the progenitor of the wheat D genome Aegilops tauschii.</title>
        <authorList>
            <person name="Luo M.C."/>
            <person name="Gu Y.Q."/>
            <person name="Puiu D."/>
            <person name="Wang H."/>
            <person name="Twardziok S.O."/>
            <person name="Deal K.R."/>
            <person name="Huo N."/>
            <person name="Zhu T."/>
            <person name="Wang L."/>
            <person name="Wang Y."/>
            <person name="McGuire P.E."/>
            <person name="Liu S."/>
            <person name="Long H."/>
            <person name="Ramasamy R.K."/>
            <person name="Rodriguez J.C."/>
            <person name="Van S.L."/>
            <person name="Yuan L."/>
            <person name="Wang Z."/>
            <person name="Xia Z."/>
            <person name="Xiao L."/>
            <person name="Anderson O.D."/>
            <person name="Ouyang S."/>
            <person name="Liang Y."/>
            <person name="Zimin A.V."/>
            <person name="Pertea G."/>
            <person name="Qi P."/>
            <person name="Bennetzen J.L."/>
            <person name="Dai X."/>
            <person name="Dawson M.W."/>
            <person name="Muller H.G."/>
            <person name="Kugler K."/>
            <person name="Rivarola-Duarte L."/>
            <person name="Spannagl M."/>
            <person name="Mayer K.F.X."/>
            <person name="Lu F.H."/>
            <person name="Bevan M.W."/>
            <person name="Leroy P."/>
            <person name="Li P."/>
            <person name="You F.M."/>
            <person name="Sun Q."/>
            <person name="Liu Z."/>
            <person name="Lyons E."/>
            <person name="Wicker T."/>
            <person name="Salzberg S.L."/>
            <person name="Devos K.M."/>
            <person name="Dvorak J."/>
        </authorList>
    </citation>
    <scope>NUCLEOTIDE SEQUENCE [LARGE SCALE GENOMIC DNA]</scope>
    <source>
        <strain evidence="1">cv. AL8/78</strain>
    </source>
</reference>
<reference evidence="2" key="1">
    <citation type="journal article" date="2014" name="Science">
        <title>Ancient hybridizations among the ancestral genomes of bread wheat.</title>
        <authorList>
            <consortium name="International Wheat Genome Sequencing Consortium,"/>
            <person name="Marcussen T."/>
            <person name="Sandve S.R."/>
            <person name="Heier L."/>
            <person name="Spannagl M."/>
            <person name="Pfeifer M."/>
            <person name="Jakobsen K.S."/>
            <person name="Wulff B.B."/>
            <person name="Steuernagel B."/>
            <person name="Mayer K.F."/>
            <person name="Olsen O.A."/>
        </authorList>
    </citation>
    <scope>NUCLEOTIDE SEQUENCE [LARGE SCALE GENOMIC DNA]</scope>
    <source>
        <strain evidence="2">cv. AL8/78</strain>
    </source>
</reference>
<organism evidence="1 2">
    <name type="scientific">Aegilops tauschii subsp. strangulata</name>
    <name type="common">Goatgrass</name>
    <dbReference type="NCBI Taxonomy" id="200361"/>
    <lineage>
        <taxon>Eukaryota</taxon>
        <taxon>Viridiplantae</taxon>
        <taxon>Streptophyta</taxon>
        <taxon>Embryophyta</taxon>
        <taxon>Tracheophyta</taxon>
        <taxon>Spermatophyta</taxon>
        <taxon>Magnoliopsida</taxon>
        <taxon>Liliopsida</taxon>
        <taxon>Poales</taxon>
        <taxon>Poaceae</taxon>
        <taxon>BOP clade</taxon>
        <taxon>Pooideae</taxon>
        <taxon>Triticodae</taxon>
        <taxon>Triticeae</taxon>
        <taxon>Triticinae</taxon>
        <taxon>Aegilops</taxon>
    </lineage>
</organism>
<evidence type="ECO:0000313" key="1">
    <source>
        <dbReference type="EnsemblPlants" id="AET6Gv20327700.1"/>
    </source>
</evidence>
<sequence>MKFAFKLLQKQDLPWVNWFFQHYSLDFKNKPHNPSYLWKIVNKQLSPYAVYLLSSPTMVLPPSSGWMLGFFRHRLQIPTHTSSPTPPHPRSWYHMSCIMVYSLLCGTPNNCCFCRACVYFVSVAGCCHQRHARRQVPQPRLLLLLEVRLLAALLRPRDRSQRRVHLELQGTYQGQDLQLASL</sequence>
<proteinExistence type="predicted"/>
<name>A0A453NCS6_AEGTS</name>
<reference evidence="2" key="2">
    <citation type="journal article" date="2017" name="Nat. Plants">
        <title>The Aegilops tauschii genome reveals multiple impacts of transposons.</title>
        <authorList>
            <person name="Zhao G."/>
            <person name="Zou C."/>
            <person name="Li K."/>
            <person name="Wang K."/>
            <person name="Li T."/>
            <person name="Gao L."/>
            <person name="Zhang X."/>
            <person name="Wang H."/>
            <person name="Yang Z."/>
            <person name="Liu X."/>
            <person name="Jiang W."/>
            <person name="Mao L."/>
            <person name="Kong X."/>
            <person name="Jiao Y."/>
            <person name="Jia J."/>
        </authorList>
    </citation>
    <scope>NUCLEOTIDE SEQUENCE [LARGE SCALE GENOMIC DNA]</scope>
    <source>
        <strain evidence="2">cv. AL8/78</strain>
    </source>
</reference>
<dbReference type="Gramene" id="AET6Gv20327700.1">
    <property type="protein sequence ID" value="AET6Gv20327700.1"/>
    <property type="gene ID" value="AET6Gv20327700"/>
</dbReference>
<keyword evidence="2" id="KW-1185">Reference proteome</keyword>